<dbReference type="PANTHER" id="PTHR33454">
    <property type="entry name" value="PROLAMIN PPROL 14P"/>
    <property type="match status" value="1"/>
</dbReference>
<name>A0A6G1BMK8_9ORYZ</name>
<keyword evidence="4" id="KW-0708">Seed storage protein</keyword>
<evidence type="ECO:0000256" key="3">
    <source>
        <dbReference type="ARBA" id="ARBA00022761"/>
    </source>
</evidence>
<comment type="function">
    <text evidence="5">Seed storage protein; serves as a source of nitrogen, carbon and sulfur for the young developing seedling.</text>
</comment>
<feature type="domain" description="Bifunctional inhibitor/plant lipid transfer protein/seed storage helical" evidence="9">
    <location>
        <begin position="30"/>
        <end position="99"/>
    </location>
</feature>
<reference evidence="10 11" key="1">
    <citation type="submission" date="2019-11" db="EMBL/GenBank/DDBJ databases">
        <title>Whole genome sequence of Oryza granulata.</title>
        <authorList>
            <person name="Li W."/>
        </authorList>
    </citation>
    <scope>NUCLEOTIDE SEQUENCE [LARGE SCALE GENOMIC DNA]</scope>
    <source>
        <strain evidence="11">cv. Menghai</strain>
        <tissue evidence="10">Leaf</tissue>
    </source>
</reference>
<keyword evidence="3" id="KW-0758">Storage protein</keyword>
<evidence type="ECO:0000259" key="9">
    <source>
        <dbReference type="Pfam" id="PF13016"/>
    </source>
</evidence>
<dbReference type="GO" id="GO:0045735">
    <property type="term" value="F:nutrient reservoir activity"/>
    <property type="evidence" value="ECO:0007669"/>
    <property type="project" value="UniProtKB-KW"/>
</dbReference>
<evidence type="ECO:0000256" key="5">
    <source>
        <dbReference type="ARBA" id="ARBA00023742"/>
    </source>
</evidence>
<sequence length="151" mass="17111">MKIVFIVALLAIVASSASAQFDTCSQGYGQCQLQQQILNPCIEFVRQQCSMVTNPFLQSPMWQLRSCQVMQQQCCQQLRLMAQQSRWLPVSTLVQAIMHQLQLQQFGGFYFDQTQAQAQSLLALNLPSMSGIYPNYYNTHCNIATVGGVWY</sequence>
<dbReference type="Pfam" id="PF13016">
    <property type="entry name" value="Gliadin"/>
    <property type="match status" value="1"/>
</dbReference>
<evidence type="ECO:0000256" key="4">
    <source>
        <dbReference type="ARBA" id="ARBA00023129"/>
    </source>
</evidence>
<dbReference type="GO" id="GO:0033095">
    <property type="term" value="C:aleurone grain"/>
    <property type="evidence" value="ECO:0007669"/>
    <property type="project" value="UniProtKB-SubCell"/>
</dbReference>
<evidence type="ECO:0000256" key="7">
    <source>
        <dbReference type="ARBA" id="ARBA00023784"/>
    </source>
</evidence>
<feature type="chain" id="PRO_5026079756" description="Bifunctional inhibitor/plant lipid transfer protein/seed storage helical domain-containing protein" evidence="8">
    <location>
        <begin position="20"/>
        <end position="151"/>
    </location>
</feature>
<dbReference type="Proteomes" id="UP000479710">
    <property type="component" value="Unassembled WGS sequence"/>
</dbReference>
<evidence type="ECO:0000256" key="6">
    <source>
        <dbReference type="ARBA" id="ARBA00023770"/>
    </source>
</evidence>
<evidence type="ECO:0000313" key="11">
    <source>
        <dbReference type="Proteomes" id="UP000479710"/>
    </source>
</evidence>
<dbReference type="OrthoDB" id="692815at2759"/>
<feature type="signal peptide" evidence="8">
    <location>
        <begin position="1"/>
        <end position="19"/>
    </location>
</feature>
<comment type="similarity">
    <text evidence="7">Belongs to the prolamin family.</text>
</comment>
<evidence type="ECO:0000256" key="8">
    <source>
        <dbReference type="SAM" id="SignalP"/>
    </source>
</evidence>
<dbReference type="Gene3D" id="1.10.110.10">
    <property type="entry name" value="Plant lipid-transfer and hydrophobic proteins"/>
    <property type="match status" value="1"/>
</dbReference>
<gene>
    <name evidence="10" type="ORF">E2562_022140</name>
</gene>
<evidence type="ECO:0000313" key="10">
    <source>
        <dbReference type="EMBL" id="KAF0889126.1"/>
    </source>
</evidence>
<evidence type="ECO:0000256" key="1">
    <source>
        <dbReference type="ARBA" id="ARBA00022554"/>
    </source>
</evidence>
<dbReference type="AlphaFoldDB" id="A0A6G1BMK8"/>
<organism evidence="10 11">
    <name type="scientific">Oryza meyeriana var. granulata</name>
    <dbReference type="NCBI Taxonomy" id="110450"/>
    <lineage>
        <taxon>Eukaryota</taxon>
        <taxon>Viridiplantae</taxon>
        <taxon>Streptophyta</taxon>
        <taxon>Embryophyta</taxon>
        <taxon>Tracheophyta</taxon>
        <taxon>Spermatophyta</taxon>
        <taxon>Magnoliopsida</taxon>
        <taxon>Liliopsida</taxon>
        <taxon>Poales</taxon>
        <taxon>Poaceae</taxon>
        <taxon>BOP clade</taxon>
        <taxon>Oryzoideae</taxon>
        <taxon>Oryzeae</taxon>
        <taxon>Oryzinae</taxon>
        <taxon>Oryza</taxon>
        <taxon>Oryza meyeriana</taxon>
    </lineage>
</organism>
<dbReference type="InterPro" id="IPR016140">
    <property type="entry name" value="Bifunc_inhib/LTP/seed_store"/>
</dbReference>
<dbReference type="InterPro" id="IPR036312">
    <property type="entry name" value="Bifun_inhib/LTP/seed_sf"/>
</dbReference>
<keyword evidence="1" id="KW-0926">Vacuole</keyword>
<dbReference type="PRINTS" id="PR00208">
    <property type="entry name" value="GLIADGLUTEN"/>
</dbReference>
<dbReference type="InterPro" id="IPR001954">
    <property type="entry name" value="Glia_glutenin"/>
</dbReference>
<keyword evidence="11" id="KW-1185">Reference proteome</keyword>
<protein>
    <recommendedName>
        <fullName evidence="9">Bifunctional inhibitor/plant lipid transfer protein/seed storage helical domain-containing protein</fullName>
    </recommendedName>
</protein>
<dbReference type="SUPFAM" id="SSF47699">
    <property type="entry name" value="Bifunctional inhibitor/lipid-transfer protein/seed storage 2S albumin"/>
    <property type="match status" value="1"/>
</dbReference>
<dbReference type="EMBL" id="SPHZ02000012">
    <property type="protein sequence ID" value="KAF0889126.1"/>
    <property type="molecule type" value="Genomic_DNA"/>
</dbReference>
<keyword evidence="2 8" id="KW-0732">Signal</keyword>
<dbReference type="PANTHER" id="PTHR33454:SF19">
    <property type="entry name" value="PROLAMIN PPROL 14P"/>
    <property type="match status" value="1"/>
</dbReference>
<comment type="subcellular location">
    <subcellularLocation>
        <location evidence="6">Vacuole</location>
        <location evidence="6">Aleurone grain</location>
    </subcellularLocation>
</comment>
<evidence type="ECO:0000256" key="2">
    <source>
        <dbReference type="ARBA" id="ARBA00022729"/>
    </source>
</evidence>
<comment type="caution">
    <text evidence="10">The sequence shown here is derived from an EMBL/GenBank/DDBJ whole genome shotgun (WGS) entry which is preliminary data.</text>
</comment>
<accession>A0A6G1BMK8</accession>
<proteinExistence type="inferred from homology"/>